<dbReference type="InterPro" id="IPR000595">
    <property type="entry name" value="cNMP-bd_dom"/>
</dbReference>
<dbReference type="Gene3D" id="2.60.120.10">
    <property type="entry name" value="Jelly Rolls"/>
    <property type="match status" value="1"/>
</dbReference>
<accession>A0A2U8QXK4</accession>
<dbReference type="OrthoDB" id="1092431at2"/>
<evidence type="ECO:0000259" key="1">
    <source>
        <dbReference type="PROSITE" id="PS50042"/>
    </source>
</evidence>
<sequence>MKDHLLKYNDFTENEINYILNLTEEKEFKKKEHILTSGDKELYQYFILSGCIRGYIIDFNGKEHNIEFGFQNYWFGDMESFAHGTDATYNYQALEDLTILAISKRNWDKLSEEIPAFIKYTSELYRNAMIFQQKRIAEHFILTAEQRYFNLIANHPDILQRISLKNIASYLGITAEFISILRKKSIQR</sequence>
<feature type="domain" description="Cyclic nucleotide-binding" evidence="1">
    <location>
        <begin position="7"/>
        <end position="110"/>
    </location>
</feature>
<evidence type="ECO:0000313" key="3">
    <source>
        <dbReference type="Proteomes" id="UP000245429"/>
    </source>
</evidence>
<dbReference type="EMBL" id="CP029463">
    <property type="protein sequence ID" value="AWM14947.1"/>
    <property type="molecule type" value="Genomic_DNA"/>
</dbReference>
<dbReference type="InterPro" id="IPR014710">
    <property type="entry name" value="RmlC-like_jellyroll"/>
</dbReference>
<gene>
    <name evidence="2" type="ORF">DI487_14540</name>
</gene>
<protein>
    <recommendedName>
        <fullName evidence="1">Cyclic nucleotide-binding domain-containing protein</fullName>
    </recommendedName>
</protein>
<dbReference type="Pfam" id="PF00027">
    <property type="entry name" value="cNMP_binding"/>
    <property type="match status" value="1"/>
</dbReference>
<dbReference type="InterPro" id="IPR018490">
    <property type="entry name" value="cNMP-bd_dom_sf"/>
</dbReference>
<dbReference type="PROSITE" id="PS50042">
    <property type="entry name" value="CNMP_BINDING_3"/>
    <property type="match status" value="1"/>
</dbReference>
<dbReference type="AlphaFoldDB" id="A0A2U8QXK4"/>
<dbReference type="KEGG" id="fse:DI487_14540"/>
<evidence type="ECO:0000313" key="2">
    <source>
        <dbReference type="EMBL" id="AWM14947.1"/>
    </source>
</evidence>
<keyword evidence="3" id="KW-1185">Reference proteome</keyword>
<reference evidence="2 3" key="1">
    <citation type="submission" date="2018-05" db="EMBL/GenBank/DDBJ databases">
        <title>Flavobacterium sp. MEBiC07310.</title>
        <authorList>
            <person name="Baek K."/>
        </authorList>
    </citation>
    <scope>NUCLEOTIDE SEQUENCE [LARGE SCALE GENOMIC DNA]</scope>
    <source>
        <strain evidence="2 3">MEBiC07310</strain>
    </source>
</reference>
<name>A0A2U8QXK4_9FLAO</name>
<proteinExistence type="predicted"/>
<dbReference type="SUPFAM" id="SSF51206">
    <property type="entry name" value="cAMP-binding domain-like"/>
    <property type="match status" value="1"/>
</dbReference>
<dbReference type="RefSeq" id="WP_109570285.1">
    <property type="nucleotide sequence ID" value="NZ_CP029463.1"/>
</dbReference>
<dbReference type="CDD" id="cd00038">
    <property type="entry name" value="CAP_ED"/>
    <property type="match status" value="1"/>
</dbReference>
<organism evidence="2 3">
    <name type="scientific">Flavobacterium sediminis</name>
    <dbReference type="NCBI Taxonomy" id="2201181"/>
    <lineage>
        <taxon>Bacteria</taxon>
        <taxon>Pseudomonadati</taxon>
        <taxon>Bacteroidota</taxon>
        <taxon>Flavobacteriia</taxon>
        <taxon>Flavobacteriales</taxon>
        <taxon>Flavobacteriaceae</taxon>
        <taxon>Flavobacterium</taxon>
    </lineage>
</organism>
<dbReference type="Proteomes" id="UP000245429">
    <property type="component" value="Chromosome"/>
</dbReference>